<dbReference type="RefSeq" id="WP_345920748.1">
    <property type="nucleotide sequence ID" value="NZ_JBDIVE010000009.1"/>
</dbReference>
<keyword evidence="4 5" id="KW-0143">Chaperone</keyword>
<evidence type="ECO:0000256" key="2">
    <source>
        <dbReference type="ARBA" id="ARBA00022517"/>
    </source>
</evidence>
<comment type="domain">
    <text evidence="5">The PRC barrel domain binds ribosomal protein uS19.</text>
</comment>
<evidence type="ECO:0000256" key="1">
    <source>
        <dbReference type="ARBA" id="ARBA00022490"/>
    </source>
</evidence>
<name>A0ABU9Z1X5_9RHOO</name>
<dbReference type="Gene3D" id="2.30.30.240">
    <property type="entry name" value="PRC-barrel domain"/>
    <property type="match status" value="1"/>
</dbReference>
<evidence type="ECO:0000256" key="4">
    <source>
        <dbReference type="ARBA" id="ARBA00023186"/>
    </source>
</evidence>
<comment type="subcellular location">
    <subcellularLocation>
        <location evidence="5">Cytoplasm</location>
    </subcellularLocation>
</comment>
<dbReference type="Pfam" id="PF01782">
    <property type="entry name" value="RimM"/>
    <property type="match status" value="1"/>
</dbReference>
<dbReference type="NCBIfam" id="TIGR02273">
    <property type="entry name" value="16S_RimM"/>
    <property type="match status" value="1"/>
</dbReference>
<dbReference type="Pfam" id="PF24986">
    <property type="entry name" value="PRC_RimM"/>
    <property type="match status" value="1"/>
</dbReference>
<evidence type="ECO:0000256" key="3">
    <source>
        <dbReference type="ARBA" id="ARBA00022552"/>
    </source>
</evidence>
<dbReference type="PANTHER" id="PTHR33692:SF1">
    <property type="entry name" value="RIBOSOME MATURATION FACTOR RIMM"/>
    <property type="match status" value="1"/>
</dbReference>
<sequence>MIVLGRIVTPHGVRGGVKIHPFGDDPLSWGKMIYWWLGRNPESTDEADWKAYRLLSLREQGSSLVASFDGVPDRSAAEQLDGLFIAAPREDLPRPGFDEYYWGDLIGLTVLNTAGVNLGVVSKLLETGAHDVLVMEYGEAEAKGERLIPFVAAFIKDVNLKTREILVEWEADW</sequence>
<comment type="function">
    <text evidence="5">An accessory protein needed during the final step in the assembly of 30S ribosomal subunit, possibly for assembly of the head region. Essential for efficient processing of 16S rRNA. May be needed both before and after RbfA during the maturation of 16S rRNA. It has affinity for free ribosomal 30S subunits but not for 70S ribosomes.</text>
</comment>
<keyword evidence="2 5" id="KW-0690">Ribosome biogenesis</keyword>
<dbReference type="EMBL" id="JBDIVE010000009">
    <property type="protein sequence ID" value="MEN3069977.1"/>
    <property type="molecule type" value="Genomic_DNA"/>
</dbReference>
<comment type="similarity">
    <text evidence="5">Belongs to the RimM family.</text>
</comment>
<protein>
    <recommendedName>
        <fullName evidence="5">Ribosome maturation factor RimM</fullName>
    </recommendedName>
</protein>
<dbReference type="SUPFAM" id="SSF50447">
    <property type="entry name" value="Translation proteins"/>
    <property type="match status" value="1"/>
</dbReference>
<dbReference type="SUPFAM" id="SSF50346">
    <property type="entry name" value="PRC-barrel domain"/>
    <property type="match status" value="1"/>
</dbReference>
<keyword evidence="9" id="KW-1185">Reference proteome</keyword>
<dbReference type="InterPro" id="IPR036976">
    <property type="entry name" value="RimM_N_sf"/>
</dbReference>
<proteinExistence type="inferred from homology"/>
<keyword evidence="1 5" id="KW-0963">Cytoplasm</keyword>
<accession>A0ABU9Z1X5</accession>
<evidence type="ECO:0000313" key="8">
    <source>
        <dbReference type="EMBL" id="MEN3069977.1"/>
    </source>
</evidence>
<comment type="caution">
    <text evidence="8">The sequence shown here is derived from an EMBL/GenBank/DDBJ whole genome shotgun (WGS) entry which is preliminary data.</text>
</comment>
<evidence type="ECO:0000259" key="6">
    <source>
        <dbReference type="Pfam" id="PF01782"/>
    </source>
</evidence>
<feature type="domain" description="RimM N-terminal" evidence="6">
    <location>
        <begin position="4"/>
        <end position="91"/>
    </location>
</feature>
<dbReference type="PANTHER" id="PTHR33692">
    <property type="entry name" value="RIBOSOME MATURATION FACTOR RIMM"/>
    <property type="match status" value="1"/>
</dbReference>
<dbReference type="Proteomes" id="UP001410394">
    <property type="component" value="Unassembled WGS sequence"/>
</dbReference>
<comment type="subunit">
    <text evidence="5">Binds ribosomal protein uS19.</text>
</comment>
<evidence type="ECO:0000256" key="5">
    <source>
        <dbReference type="HAMAP-Rule" id="MF_00014"/>
    </source>
</evidence>
<reference evidence="8 9" key="1">
    <citation type="journal article" date="2018" name="Int. J. Syst. Evol. Microbiol.">
        <title>Uliginosibacterium sediminicola sp. nov., isolated from freshwater sediment.</title>
        <authorList>
            <person name="Hwang W.M."/>
            <person name="Kim S.M."/>
            <person name="Kang K."/>
            <person name="Ahn T.Y."/>
        </authorList>
    </citation>
    <scope>NUCLEOTIDE SEQUENCE [LARGE SCALE GENOMIC DNA]</scope>
    <source>
        <strain evidence="8 9">M1-21</strain>
    </source>
</reference>
<keyword evidence="3 5" id="KW-0698">rRNA processing</keyword>
<dbReference type="InterPro" id="IPR011033">
    <property type="entry name" value="PRC_barrel-like_sf"/>
</dbReference>
<dbReference type="InterPro" id="IPR002676">
    <property type="entry name" value="RimM_N"/>
</dbReference>
<dbReference type="InterPro" id="IPR011961">
    <property type="entry name" value="RimM"/>
</dbReference>
<dbReference type="Gene3D" id="2.40.30.60">
    <property type="entry name" value="RimM"/>
    <property type="match status" value="1"/>
</dbReference>
<dbReference type="HAMAP" id="MF_00014">
    <property type="entry name" value="Ribosome_mat_RimM"/>
    <property type="match status" value="1"/>
</dbReference>
<dbReference type="InterPro" id="IPR056792">
    <property type="entry name" value="PRC_RimM"/>
</dbReference>
<evidence type="ECO:0000313" key="9">
    <source>
        <dbReference type="Proteomes" id="UP001410394"/>
    </source>
</evidence>
<dbReference type="InterPro" id="IPR009000">
    <property type="entry name" value="Transl_B-barrel_sf"/>
</dbReference>
<gene>
    <name evidence="5 8" type="primary">rimM</name>
    <name evidence="8" type="ORF">ABDB84_15955</name>
</gene>
<evidence type="ECO:0000259" key="7">
    <source>
        <dbReference type="Pfam" id="PF24986"/>
    </source>
</evidence>
<organism evidence="8 9">
    <name type="scientific">Uliginosibacterium sediminicola</name>
    <dbReference type="NCBI Taxonomy" id="2024550"/>
    <lineage>
        <taxon>Bacteria</taxon>
        <taxon>Pseudomonadati</taxon>
        <taxon>Pseudomonadota</taxon>
        <taxon>Betaproteobacteria</taxon>
        <taxon>Rhodocyclales</taxon>
        <taxon>Zoogloeaceae</taxon>
        <taxon>Uliginosibacterium</taxon>
    </lineage>
</organism>
<feature type="domain" description="Ribosome maturation factor RimM PRC barrel" evidence="7">
    <location>
        <begin position="102"/>
        <end position="172"/>
    </location>
</feature>